<proteinExistence type="predicted"/>
<feature type="transmembrane region" description="Helical" evidence="5">
    <location>
        <begin position="174"/>
        <end position="193"/>
    </location>
</feature>
<evidence type="ECO:0000256" key="4">
    <source>
        <dbReference type="ARBA" id="ARBA00023136"/>
    </source>
</evidence>
<organism evidence="7 8">
    <name type="scientific">Mesorhabditis belari</name>
    <dbReference type="NCBI Taxonomy" id="2138241"/>
    <lineage>
        <taxon>Eukaryota</taxon>
        <taxon>Metazoa</taxon>
        <taxon>Ecdysozoa</taxon>
        <taxon>Nematoda</taxon>
        <taxon>Chromadorea</taxon>
        <taxon>Rhabditida</taxon>
        <taxon>Rhabditina</taxon>
        <taxon>Rhabditomorpha</taxon>
        <taxon>Rhabditoidea</taxon>
        <taxon>Rhabditidae</taxon>
        <taxon>Mesorhabditinae</taxon>
        <taxon>Mesorhabditis</taxon>
    </lineage>
</organism>
<reference evidence="8" key="1">
    <citation type="submission" date="2024-02" db="UniProtKB">
        <authorList>
            <consortium name="WormBaseParasite"/>
        </authorList>
    </citation>
    <scope>IDENTIFICATION</scope>
</reference>
<dbReference type="Gene3D" id="1.20.1070.10">
    <property type="entry name" value="Rhodopsin 7-helix transmembrane proteins"/>
    <property type="match status" value="1"/>
</dbReference>
<dbReference type="GO" id="GO:0004930">
    <property type="term" value="F:G protein-coupled receptor activity"/>
    <property type="evidence" value="ECO:0007669"/>
    <property type="project" value="InterPro"/>
</dbReference>
<keyword evidence="2 5" id="KW-0812">Transmembrane</keyword>
<dbReference type="Pfam" id="PF00001">
    <property type="entry name" value="7tm_1"/>
    <property type="match status" value="1"/>
</dbReference>
<evidence type="ECO:0000313" key="7">
    <source>
        <dbReference type="Proteomes" id="UP000887575"/>
    </source>
</evidence>
<dbReference type="GO" id="GO:0016020">
    <property type="term" value="C:membrane"/>
    <property type="evidence" value="ECO:0007669"/>
    <property type="project" value="UniProtKB-SubCell"/>
</dbReference>
<name>A0AAF3EXY3_9BILA</name>
<dbReference type="PANTHER" id="PTHR46709:SF5">
    <property type="entry name" value="G-PROTEIN COUPLED RECEPTORS FAMILY 1 PROFILE DOMAIN-CONTAINING PROTEIN"/>
    <property type="match status" value="1"/>
</dbReference>
<evidence type="ECO:0000259" key="6">
    <source>
        <dbReference type="PROSITE" id="PS50262"/>
    </source>
</evidence>
<evidence type="ECO:0000256" key="5">
    <source>
        <dbReference type="SAM" id="Phobius"/>
    </source>
</evidence>
<feature type="transmembrane region" description="Helical" evidence="5">
    <location>
        <begin position="55"/>
        <end position="76"/>
    </location>
</feature>
<feature type="domain" description="G-protein coupled receptors family 1 profile" evidence="6">
    <location>
        <begin position="62"/>
        <end position="342"/>
    </location>
</feature>
<dbReference type="InterPro" id="IPR017452">
    <property type="entry name" value="GPCR_Rhodpsn_7TM"/>
</dbReference>
<accession>A0AAF3EXY3</accession>
<sequence>MNLLNDSLGREFHEFHVTTTTVSNEWRDGEMGEGIADQGIAHEDPCNLWPPNRRWYMVAVAGTSLSLISLITNLLIARVLLSAKRGHFFFLGLLAVADSFISSMYGPVIAMDIIKERLGSVWLSQVYLWYVGPMLALCHTTMTLSCFLIILATLERLLITQKAMCLPSFRRHRAAWAIFMGCMALLLKGPMYFEIELQKNPYNCTGTAEFVAGMTDIVQTFVYGAVFKFYIRNLATVFIPFIVLAYMNFRIVRTLQKQRHSAEMFRFACSEHKKKVRSATRLLVFIVCSYLIANVLNLVITAWEYISPESTQSEEYYDIYEIMTDIVSVLFIFTCATRLFVYCSCNKEIRDMVKLYLCGLTAGDKPSKKRYTVSNSQRSTNASGTPFDRVAVAVARRLVLEPGSKDEQSPLHSVVYANSHVAKNASQI</sequence>
<keyword evidence="4 5" id="KW-0472">Membrane</keyword>
<evidence type="ECO:0000313" key="8">
    <source>
        <dbReference type="WBParaSite" id="MBELARI_LOCUS19065"/>
    </source>
</evidence>
<protein>
    <submittedName>
        <fullName evidence="8">G-protein coupled receptors family 1 profile domain-containing protein</fullName>
    </submittedName>
</protein>
<dbReference type="CDD" id="cd14978">
    <property type="entry name" value="7tmA_FMRFamide_R-like"/>
    <property type="match status" value="1"/>
</dbReference>
<comment type="subcellular location">
    <subcellularLocation>
        <location evidence="1">Membrane</location>
    </subcellularLocation>
</comment>
<feature type="transmembrane region" description="Helical" evidence="5">
    <location>
        <begin position="127"/>
        <end position="154"/>
    </location>
</feature>
<feature type="transmembrane region" description="Helical" evidence="5">
    <location>
        <begin position="282"/>
        <end position="306"/>
    </location>
</feature>
<keyword evidence="7" id="KW-1185">Reference proteome</keyword>
<evidence type="ECO:0000256" key="1">
    <source>
        <dbReference type="ARBA" id="ARBA00004370"/>
    </source>
</evidence>
<evidence type="ECO:0000256" key="2">
    <source>
        <dbReference type="ARBA" id="ARBA00022692"/>
    </source>
</evidence>
<feature type="transmembrane region" description="Helical" evidence="5">
    <location>
        <begin position="229"/>
        <end position="249"/>
    </location>
</feature>
<feature type="transmembrane region" description="Helical" evidence="5">
    <location>
        <begin position="88"/>
        <end position="107"/>
    </location>
</feature>
<dbReference type="AlphaFoldDB" id="A0AAF3EXY3"/>
<dbReference type="InterPro" id="IPR000276">
    <property type="entry name" value="GPCR_Rhodpsn"/>
</dbReference>
<dbReference type="PROSITE" id="PS50262">
    <property type="entry name" value="G_PROTEIN_RECEP_F1_2"/>
    <property type="match status" value="1"/>
</dbReference>
<dbReference type="Proteomes" id="UP000887575">
    <property type="component" value="Unassembled WGS sequence"/>
</dbReference>
<dbReference type="PANTHER" id="PTHR46709">
    <property type="entry name" value="PROTEIN CBG23488-RELATED"/>
    <property type="match status" value="1"/>
</dbReference>
<dbReference type="WBParaSite" id="MBELARI_LOCUS19065">
    <property type="protein sequence ID" value="MBELARI_LOCUS19065"/>
    <property type="gene ID" value="MBELARI_LOCUS19065"/>
</dbReference>
<dbReference type="SUPFAM" id="SSF81321">
    <property type="entry name" value="Family A G protein-coupled receptor-like"/>
    <property type="match status" value="1"/>
</dbReference>
<evidence type="ECO:0000256" key="3">
    <source>
        <dbReference type="ARBA" id="ARBA00022989"/>
    </source>
</evidence>
<feature type="transmembrane region" description="Helical" evidence="5">
    <location>
        <begin position="326"/>
        <end position="345"/>
    </location>
</feature>
<keyword evidence="3 5" id="KW-1133">Transmembrane helix</keyword>